<proteinExistence type="predicted"/>
<dbReference type="Proteomes" id="UP000617171">
    <property type="component" value="Unassembled WGS sequence"/>
</dbReference>
<dbReference type="RefSeq" id="WP_186654542.1">
    <property type="nucleotide sequence ID" value="NZ_JABWQV010000016.1"/>
</dbReference>
<dbReference type="PANTHER" id="PTHR43140:SF1">
    <property type="entry name" value="TYPE I RESTRICTION ENZYME ECOKI SPECIFICITY SUBUNIT"/>
    <property type="match status" value="1"/>
</dbReference>
<dbReference type="PANTHER" id="PTHR43140">
    <property type="entry name" value="TYPE-1 RESTRICTION ENZYME ECOKI SPECIFICITY PROTEIN"/>
    <property type="match status" value="1"/>
</dbReference>
<keyword evidence="2" id="KW-0238">DNA-binding</keyword>
<dbReference type="GO" id="GO:0004519">
    <property type="term" value="F:endonuclease activity"/>
    <property type="evidence" value="ECO:0007669"/>
    <property type="project" value="UniProtKB-KW"/>
</dbReference>
<dbReference type="InterPro" id="IPR051212">
    <property type="entry name" value="Type-I_RE_S_subunit"/>
</dbReference>
<protein>
    <submittedName>
        <fullName evidence="3">Restriction endonuclease subunit S</fullName>
    </submittedName>
</protein>
<keyword evidence="3" id="KW-0540">Nuclease</keyword>
<dbReference type="InterPro" id="IPR044946">
    <property type="entry name" value="Restrct_endonuc_typeI_TRD_sf"/>
</dbReference>
<evidence type="ECO:0000256" key="2">
    <source>
        <dbReference type="ARBA" id="ARBA00023125"/>
    </source>
</evidence>
<reference evidence="3 4" key="1">
    <citation type="journal article" date="2020" name="Microorganisms">
        <title>Reliable Identification of Environmental Pseudomonas Isolates Using the rpoD Gene.</title>
        <authorList>
            <consortium name="The Broad Institute Genome Sequencing Platform"/>
            <person name="Girard L."/>
            <person name="Lood C."/>
            <person name="Rokni-Zadeh H."/>
            <person name="van Noort V."/>
            <person name="Lavigne R."/>
            <person name="De Mot R."/>
        </authorList>
    </citation>
    <scope>NUCLEOTIDE SEQUENCE [LARGE SCALE GENOMIC DNA]</scope>
    <source>
        <strain evidence="3 4">SWRI196</strain>
    </source>
</reference>
<comment type="caution">
    <text evidence="3">The sequence shown here is derived from an EMBL/GenBank/DDBJ whole genome shotgun (WGS) entry which is preliminary data.</text>
</comment>
<dbReference type="Gene3D" id="3.90.220.20">
    <property type="entry name" value="DNA methylase specificity domains"/>
    <property type="match status" value="2"/>
</dbReference>
<dbReference type="EMBL" id="JABWQV010000016">
    <property type="protein sequence ID" value="MBC3346105.1"/>
    <property type="molecule type" value="Genomic_DNA"/>
</dbReference>
<evidence type="ECO:0000313" key="3">
    <source>
        <dbReference type="EMBL" id="MBC3346105.1"/>
    </source>
</evidence>
<accession>A0ABR6UN89</accession>
<evidence type="ECO:0000313" key="4">
    <source>
        <dbReference type="Proteomes" id="UP000617171"/>
    </source>
</evidence>
<keyword evidence="4" id="KW-1185">Reference proteome</keyword>
<sequence>MDAERFLAEFGHIANAPGGIQQLREMVYQLAITGALTPQHGIDGDARQLLADITTLRNRLIREKAYKRLPKLESAALDIPSFIELPTSWCWTRLLDIGEISPRNDAPDEAAASFIPMRGFSETHMGALVPETAKWGSIKKGFPHFRNGDVVIAKITPCFENGKAAVIAGLEHSIGAGTTELHVFRPIHAGILPGYIYLFLRSPYFAVEGEKNMTGTAGQRRLPTEYFATRALPLPSSAEQSRIVAKVDELMALCDWLEAQQQARRKLQNNLRQSILQAVTSANSPHELQTSWARLAENFGRLFHVPEDVAGLREVIYQLAVTGRLVVQDSAEGDAKGLLAEISSTRQKLIAEKKYKRALKLESEPLLPPEIGLPSTWQWSRLLDLGEINPRNNAEADLTATFLPMRGVSERHNAPLRGEPRLWGEINKGYTHISNGDVILAKITPCFENGKAAVIRDLNNGLGSGSTEFHVFRSIHPGVLPSFVYLFLKSPLFRFHGEINMVGTAGQKRLPTGYFALHAMPLPTTMEQVRIVIRVNELMTLCDSLESKLLTGKNLAEHLARTAVSSITGIANEQEEEPMKAPQTDLIAPLRLGVSPAVNDQASLATILARNNGEMNAKDLWQRFGGEIDAFYAQLKTEVAHGWILEPTVAEVHENQSNTVSA</sequence>
<keyword evidence="3" id="KW-0378">Hydrolase</keyword>
<keyword evidence="3" id="KW-0255">Endonuclease</keyword>
<organism evidence="3 4">
    <name type="scientific">Pseudomonas tehranensis</name>
    <dbReference type="NCBI Taxonomy" id="2745502"/>
    <lineage>
        <taxon>Bacteria</taxon>
        <taxon>Pseudomonadati</taxon>
        <taxon>Pseudomonadota</taxon>
        <taxon>Gammaproteobacteria</taxon>
        <taxon>Pseudomonadales</taxon>
        <taxon>Pseudomonadaceae</taxon>
        <taxon>Pseudomonas</taxon>
    </lineage>
</organism>
<name>A0ABR6UN89_9PSED</name>
<dbReference type="CDD" id="cd17260">
    <property type="entry name" value="RMtype1_S_EcoEI-TRD1-CR1_like"/>
    <property type="match status" value="2"/>
</dbReference>
<gene>
    <name evidence="3" type="ORF">HU811_05595</name>
</gene>
<keyword evidence="1" id="KW-0680">Restriction system</keyword>
<dbReference type="SUPFAM" id="SSF116734">
    <property type="entry name" value="DNA methylase specificity domain"/>
    <property type="match status" value="2"/>
</dbReference>
<evidence type="ECO:0000256" key="1">
    <source>
        <dbReference type="ARBA" id="ARBA00022747"/>
    </source>
</evidence>